<keyword evidence="2" id="KW-1185">Reference proteome</keyword>
<accession>A0A7D9I585</accession>
<organism evidence="1 2">
    <name type="scientific">Paramuricea clavata</name>
    <name type="common">Red gorgonian</name>
    <name type="synonym">Violescent sea-whip</name>
    <dbReference type="NCBI Taxonomy" id="317549"/>
    <lineage>
        <taxon>Eukaryota</taxon>
        <taxon>Metazoa</taxon>
        <taxon>Cnidaria</taxon>
        <taxon>Anthozoa</taxon>
        <taxon>Octocorallia</taxon>
        <taxon>Malacalcyonacea</taxon>
        <taxon>Plexauridae</taxon>
        <taxon>Paramuricea</taxon>
    </lineage>
</organism>
<dbReference type="Proteomes" id="UP001152795">
    <property type="component" value="Unassembled WGS sequence"/>
</dbReference>
<sequence>MHRLHNWWTSWSLSISFGRKNSSSNVPSTSNGSNFSSGSVVSALKDSTKLTSSNTKKVVRFAEYNGQVVAQVFDNGDRDKTINVKQPLEESLDEVFIKDGRISGLIKVKHLESGRQVLVRYTEDNWRGFRQVESRRVEEIMNSKGKIQIKRVKERNSILSRRRKQVNPNVDYTYLFEFCIDQAEVHQVELVVISSLNDVIDTNHKQCYQIKCSRLVAIPDNHRTSMMLFSNCIDAIWKSLNATLTICCSGEKQY</sequence>
<dbReference type="EMBL" id="CACRXK020003886">
    <property type="protein sequence ID" value="CAB4000646.1"/>
    <property type="molecule type" value="Genomic_DNA"/>
</dbReference>
<gene>
    <name evidence="1" type="ORF">PACLA_8A013236</name>
</gene>
<comment type="caution">
    <text evidence="1">The sequence shown here is derived from an EMBL/GenBank/DDBJ whole genome shotgun (WGS) entry which is preliminary data.</text>
</comment>
<protein>
    <submittedName>
        <fullName evidence="1">Uncharacterized protein</fullName>
    </submittedName>
</protein>
<reference evidence="1" key="1">
    <citation type="submission" date="2020-04" db="EMBL/GenBank/DDBJ databases">
        <authorList>
            <person name="Alioto T."/>
            <person name="Alioto T."/>
            <person name="Gomez Garrido J."/>
        </authorList>
    </citation>
    <scope>NUCLEOTIDE SEQUENCE</scope>
    <source>
        <strain evidence="1">A484AB</strain>
    </source>
</reference>
<dbReference type="InterPro" id="IPR038175">
    <property type="entry name" value="CBM21_dom_sf"/>
</dbReference>
<proteinExistence type="predicted"/>
<dbReference type="AlphaFoldDB" id="A0A7D9I585"/>
<evidence type="ECO:0000313" key="1">
    <source>
        <dbReference type="EMBL" id="CAB4000646.1"/>
    </source>
</evidence>
<dbReference type="Gene3D" id="2.60.40.2440">
    <property type="entry name" value="Carbohydrate binding type-21 domain"/>
    <property type="match status" value="1"/>
</dbReference>
<name>A0A7D9I585_PARCT</name>
<evidence type="ECO:0000313" key="2">
    <source>
        <dbReference type="Proteomes" id="UP001152795"/>
    </source>
</evidence>